<dbReference type="GO" id="GO:0006271">
    <property type="term" value="P:DNA strand elongation involved in DNA replication"/>
    <property type="evidence" value="ECO:0007669"/>
    <property type="project" value="EnsemblFungi"/>
</dbReference>
<dbReference type="PANTHER" id="PTHR11630">
    <property type="entry name" value="DNA REPLICATION LICENSING FACTOR MCM FAMILY MEMBER"/>
    <property type="match status" value="1"/>
</dbReference>
<dbReference type="SMART" id="SM00350">
    <property type="entry name" value="MCM"/>
    <property type="match status" value="1"/>
</dbReference>
<evidence type="ECO:0000256" key="1">
    <source>
        <dbReference type="ARBA" id="ARBA00004123"/>
    </source>
</evidence>
<keyword evidence="5 11" id="KW-0378">Hydrolase</keyword>
<dbReference type="AlphaFoldDB" id="A0A1Y1VBH9"/>
<dbReference type="EC" id="3.6.4.12" evidence="11"/>
<evidence type="ECO:0000313" key="14">
    <source>
        <dbReference type="EMBL" id="ORX52118.1"/>
    </source>
</evidence>
<feature type="compositionally biased region" description="Polar residues" evidence="12">
    <location>
        <begin position="62"/>
        <end position="77"/>
    </location>
</feature>
<dbReference type="SUPFAM" id="SSF50249">
    <property type="entry name" value="Nucleic acid-binding proteins"/>
    <property type="match status" value="1"/>
</dbReference>
<dbReference type="PROSITE" id="PS00847">
    <property type="entry name" value="MCM_1"/>
    <property type="match status" value="1"/>
</dbReference>
<dbReference type="Pfam" id="PF14551">
    <property type="entry name" value="MCM_N"/>
    <property type="match status" value="1"/>
</dbReference>
<dbReference type="GO" id="GO:0006279">
    <property type="term" value="P:premeiotic DNA replication"/>
    <property type="evidence" value="ECO:0007669"/>
    <property type="project" value="EnsemblFungi"/>
</dbReference>
<keyword evidence="7 10" id="KW-0067">ATP-binding</keyword>
<keyword evidence="4 10" id="KW-0547">Nucleotide-binding</keyword>
<dbReference type="GO" id="GO:0042555">
    <property type="term" value="C:MCM complex"/>
    <property type="evidence" value="ECO:0007669"/>
    <property type="project" value="UniProtKB-UniRule"/>
</dbReference>
<evidence type="ECO:0000256" key="2">
    <source>
        <dbReference type="ARBA" id="ARBA00008010"/>
    </source>
</evidence>
<dbReference type="GO" id="GO:0043596">
    <property type="term" value="C:nuclear replication fork"/>
    <property type="evidence" value="ECO:0007669"/>
    <property type="project" value="EnsemblFungi"/>
</dbReference>
<reference evidence="14 15" key="2">
    <citation type="submission" date="2016-08" db="EMBL/GenBank/DDBJ databases">
        <title>Pervasive Adenine N6-methylation of Active Genes in Fungi.</title>
        <authorList>
            <consortium name="DOE Joint Genome Institute"/>
            <person name="Mondo S.J."/>
            <person name="Dannebaum R.O."/>
            <person name="Kuo R.C."/>
            <person name="Labutti K."/>
            <person name="Haridas S."/>
            <person name="Kuo A."/>
            <person name="Salamov A."/>
            <person name="Ahrendt S.R."/>
            <person name="Lipzen A."/>
            <person name="Sullivan W."/>
            <person name="Andreopoulos W.B."/>
            <person name="Clum A."/>
            <person name="Lindquist E."/>
            <person name="Daum C."/>
            <person name="Ramamoorthy G.K."/>
            <person name="Gryganskyi A."/>
            <person name="Culley D."/>
            <person name="Magnuson J.K."/>
            <person name="James T.Y."/>
            <person name="O'Malley M.A."/>
            <person name="Stajich J.E."/>
            <person name="Spatafora J.W."/>
            <person name="Visel A."/>
            <person name="Grigoriev I.V."/>
        </authorList>
    </citation>
    <scope>NUCLEOTIDE SEQUENCE [LARGE SCALE GENOMIC DNA]</scope>
    <source>
        <strain evidence="15">finn</strain>
    </source>
</reference>
<dbReference type="Gene3D" id="1.10.10.10">
    <property type="entry name" value="Winged helix-like DNA-binding domain superfamily/Winged helix DNA-binding domain"/>
    <property type="match status" value="1"/>
</dbReference>
<dbReference type="InterPro" id="IPR012340">
    <property type="entry name" value="NA-bd_OB-fold"/>
</dbReference>
<evidence type="ECO:0000256" key="11">
    <source>
        <dbReference type="RuleBase" id="RU368062"/>
    </source>
</evidence>
<comment type="subunit">
    <text evidence="11">Component of the MCM2-7 complex.</text>
</comment>
<dbReference type="GO" id="GO:0003682">
    <property type="term" value="F:chromatin binding"/>
    <property type="evidence" value="ECO:0007669"/>
    <property type="project" value="EnsemblFungi"/>
</dbReference>
<organism evidence="14 15">
    <name type="scientific">Piromyces finnis</name>
    <dbReference type="NCBI Taxonomy" id="1754191"/>
    <lineage>
        <taxon>Eukaryota</taxon>
        <taxon>Fungi</taxon>
        <taxon>Fungi incertae sedis</taxon>
        <taxon>Chytridiomycota</taxon>
        <taxon>Chytridiomycota incertae sedis</taxon>
        <taxon>Neocallimastigomycetes</taxon>
        <taxon>Neocallimastigales</taxon>
        <taxon>Neocallimastigaceae</taxon>
        <taxon>Piromyces</taxon>
    </lineage>
</organism>
<dbReference type="Gene3D" id="3.40.50.300">
    <property type="entry name" value="P-loop containing nucleotide triphosphate hydrolases"/>
    <property type="match status" value="1"/>
</dbReference>
<evidence type="ECO:0000259" key="13">
    <source>
        <dbReference type="PROSITE" id="PS50051"/>
    </source>
</evidence>
<gene>
    <name evidence="14" type="ORF">BCR36DRAFT_582629</name>
</gene>
<dbReference type="Gene3D" id="2.20.28.10">
    <property type="match status" value="1"/>
</dbReference>
<evidence type="ECO:0000256" key="10">
    <source>
        <dbReference type="RuleBase" id="RU004070"/>
    </source>
</evidence>
<dbReference type="Gene3D" id="2.40.50.140">
    <property type="entry name" value="Nucleic acid-binding proteins"/>
    <property type="match status" value="1"/>
</dbReference>
<proteinExistence type="inferred from homology"/>
<comment type="similarity">
    <text evidence="2 10">Belongs to the MCM family.</text>
</comment>
<dbReference type="GO" id="GO:0033679">
    <property type="term" value="F:3'-5' DNA/RNA helicase activity"/>
    <property type="evidence" value="ECO:0007669"/>
    <property type="project" value="EnsemblFungi"/>
</dbReference>
<dbReference type="Pfam" id="PF17207">
    <property type="entry name" value="MCM_OB"/>
    <property type="match status" value="1"/>
</dbReference>
<dbReference type="PRINTS" id="PR01660">
    <property type="entry name" value="MCMPROTEIN4"/>
</dbReference>
<comment type="caution">
    <text evidence="14">The sequence shown here is derived from an EMBL/GenBank/DDBJ whole genome shotgun (WGS) entry which is preliminary data.</text>
</comment>
<dbReference type="GO" id="GO:0071162">
    <property type="term" value="C:CMG complex"/>
    <property type="evidence" value="ECO:0007669"/>
    <property type="project" value="EnsemblFungi"/>
</dbReference>
<feature type="compositionally biased region" description="Polar residues" evidence="12">
    <location>
        <begin position="1"/>
        <end position="49"/>
    </location>
</feature>
<dbReference type="STRING" id="1754191.A0A1Y1VBH9"/>
<dbReference type="InterPro" id="IPR033762">
    <property type="entry name" value="MCM_OB"/>
</dbReference>
<reference evidence="14 15" key="1">
    <citation type="submission" date="2016-08" db="EMBL/GenBank/DDBJ databases">
        <title>Genomes of anaerobic fungi encode conserved fungal cellulosomes for biomass hydrolysis.</title>
        <authorList>
            <consortium name="DOE Joint Genome Institute"/>
            <person name="Haitjema C.H."/>
            <person name="Gilmore S.P."/>
            <person name="Henske J.K."/>
            <person name="Solomon K.V."/>
            <person name="De Groot R."/>
            <person name="Kuo A."/>
            <person name="Mondo S.J."/>
            <person name="Salamov A.A."/>
            <person name="Labutti K."/>
            <person name="Zhao Z."/>
            <person name="Chiniquy J."/>
            <person name="Barry K."/>
            <person name="Brewer H.M."/>
            <person name="Purvine S.O."/>
            <person name="Wright A.T."/>
            <person name="Boxma B."/>
            <person name="Van Alen T."/>
            <person name="Hackstein J.H."/>
            <person name="Baker S.E."/>
            <person name="Grigoriev I.V."/>
            <person name="O'Malley M.A."/>
        </authorList>
    </citation>
    <scope>NUCLEOTIDE SEQUENCE [LARGE SCALE GENOMIC DNA]</scope>
    <source>
        <strain evidence="15">finn</strain>
    </source>
</reference>
<feature type="compositionally biased region" description="Low complexity" evidence="12">
    <location>
        <begin position="86"/>
        <end position="97"/>
    </location>
</feature>
<dbReference type="EMBL" id="MCFH01000016">
    <property type="protein sequence ID" value="ORX52118.1"/>
    <property type="molecule type" value="Genomic_DNA"/>
</dbReference>
<feature type="domain" description="MCM C-terminal AAA(+) ATPase" evidence="13">
    <location>
        <begin position="477"/>
        <end position="685"/>
    </location>
</feature>
<keyword evidence="8 10" id="KW-0238">DNA-binding</keyword>
<dbReference type="GO" id="GO:0005737">
    <property type="term" value="C:cytoplasm"/>
    <property type="evidence" value="ECO:0007669"/>
    <property type="project" value="EnsemblFungi"/>
</dbReference>
<dbReference type="PANTHER" id="PTHR11630:SF66">
    <property type="entry name" value="DNA REPLICATION LICENSING FACTOR MCM4"/>
    <property type="match status" value="1"/>
</dbReference>
<feature type="compositionally biased region" description="Polar residues" evidence="12">
    <location>
        <begin position="120"/>
        <end position="134"/>
    </location>
</feature>
<dbReference type="Gene3D" id="3.30.1640.10">
    <property type="entry name" value="mini-chromosome maintenance (MCM) complex, chain A, domain 1"/>
    <property type="match status" value="1"/>
</dbReference>
<dbReference type="GO" id="GO:0006267">
    <property type="term" value="P:pre-replicative complex assembly involved in nuclear cell cycle DNA replication"/>
    <property type="evidence" value="ECO:0007669"/>
    <property type="project" value="EnsemblFungi"/>
</dbReference>
<dbReference type="InterPro" id="IPR001208">
    <property type="entry name" value="MCM_dom"/>
</dbReference>
<dbReference type="GO" id="GO:0005524">
    <property type="term" value="F:ATP binding"/>
    <property type="evidence" value="ECO:0007669"/>
    <property type="project" value="UniProtKB-UniRule"/>
</dbReference>
<dbReference type="GO" id="GO:0097373">
    <property type="term" value="C:MCM core complex"/>
    <property type="evidence" value="ECO:0007669"/>
    <property type="project" value="EnsemblFungi"/>
</dbReference>
<dbReference type="CDD" id="cd17755">
    <property type="entry name" value="MCM4"/>
    <property type="match status" value="1"/>
</dbReference>
<dbReference type="InterPro" id="IPR008047">
    <property type="entry name" value="MCM_4"/>
</dbReference>
<evidence type="ECO:0000256" key="6">
    <source>
        <dbReference type="ARBA" id="ARBA00022806"/>
    </source>
</evidence>
<dbReference type="InterPro" id="IPR027417">
    <property type="entry name" value="P-loop_NTPase"/>
</dbReference>
<dbReference type="InterPro" id="IPR036388">
    <property type="entry name" value="WH-like_DNA-bd_sf"/>
</dbReference>
<dbReference type="OrthoDB" id="10251574at2759"/>
<dbReference type="GO" id="GO:0016887">
    <property type="term" value="F:ATP hydrolysis activity"/>
    <property type="evidence" value="ECO:0007669"/>
    <property type="project" value="EnsemblFungi"/>
</dbReference>
<sequence>MSQNNPFSSGSNPNILSSEADPNTNDVEMVTNSQRSVRSSSPLIFGSNSEMDRMRSSPPPQFRQSDLLRSTLGSNLGSGPGSMLDSQSSARRISSSSRRVRGDMGIGPYPQLDRLLKSGGLNSDANNQNPTSELTSEIVTTKRYIWGTTLVVAEASKMFEDFLLNFTMADRIRAMREEDPTVNIEIKPEHEQPFYFPRILKEMNELKIYNLNLNCQNLKSYKKSLPLYHQLIRYPQEIIPIMDHVLTEKLAENSDEYTPIHALVRPYNIGESINMRNLNPSDIDQLVTIKGLLIRVSPIIPDLQTAFFCCSNCDYSMTVDIDRGKIAEPVKCPNDACRASNSMRLIHNRCIYSDKQIWRLQETPDEIPDGQTPHSVSLCCYEDLVDTAKPGDRLEITGVFRAIPVRVNPRQHTIKQLFKTYIDIVHVKHSSSKRISIDENLIGENEAVVKHDEEDNLKSINEEEEKNLINLSQNPDIYERLAASLAPSIFGMEDVKKGVLLQLFGGVNRFTGENGSPRIRGDINVLIVGDPGVSKSQLLQYVHKIAPRGIYTSGKGSSAVGLTASVTRDPETRQLVLESGALVLSDGGVCCIDEFDKMSDATRSILHEVMEQQTVSIAKAGIITTLNARTSILACANPIDSKYNEKLTIVQNINLPPTLMSRFDLLYLILDKPNEFDDRKLAQHIVNLYISKNGINFGNEIIPVEIFSKYISYARNHVHPVINDEAAEKLVKNYSELRQSNSISNRHGEQKTVAATTRQLESMIRLSEAHARMRLSNIVEVGDVDEAYRLIRTAMQSSAIDPVTGRIDMDLINTGFSSRRRSQNANLQKQLLEIINSIDKPSVRLSELHRIFNEDGAAEAISDIEFTRILDNLADDGEILFDKRSQIIRKLIR</sequence>
<dbReference type="FunFam" id="2.20.28.10:FF:000003">
    <property type="entry name" value="DNA helicase"/>
    <property type="match status" value="1"/>
</dbReference>
<dbReference type="GO" id="GO:0009378">
    <property type="term" value="F:four-way junction helicase activity"/>
    <property type="evidence" value="ECO:0007669"/>
    <property type="project" value="EnsemblFungi"/>
</dbReference>
<dbReference type="GO" id="GO:0003727">
    <property type="term" value="F:single-stranded RNA binding"/>
    <property type="evidence" value="ECO:0007669"/>
    <property type="project" value="EnsemblFungi"/>
</dbReference>
<dbReference type="Pfam" id="PF17855">
    <property type="entry name" value="MCM_lid"/>
    <property type="match status" value="1"/>
</dbReference>
<dbReference type="GO" id="GO:1902975">
    <property type="term" value="P:mitotic DNA replication initiation"/>
    <property type="evidence" value="ECO:0007669"/>
    <property type="project" value="TreeGrafter"/>
</dbReference>
<comment type="catalytic activity">
    <reaction evidence="11">
        <text>ATP + H2O = ADP + phosphate + H(+)</text>
        <dbReference type="Rhea" id="RHEA:13065"/>
        <dbReference type="ChEBI" id="CHEBI:15377"/>
        <dbReference type="ChEBI" id="CHEBI:15378"/>
        <dbReference type="ChEBI" id="CHEBI:30616"/>
        <dbReference type="ChEBI" id="CHEBI:43474"/>
        <dbReference type="ChEBI" id="CHEBI:456216"/>
        <dbReference type="EC" id="3.6.4.12"/>
    </reaction>
</comment>
<dbReference type="InterPro" id="IPR041562">
    <property type="entry name" value="MCM_lid"/>
</dbReference>
<evidence type="ECO:0000256" key="7">
    <source>
        <dbReference type="ARBA" id="ARBA00022840"/>
    </source>
</evidence>
<feature type="region of interest" description="Disordered" evidence="12">
    <location>
        <begin position="1"/>
        <end position="134"/>
    </location>
</feature>
<dbReference type="GO" id="GO:0003697">
    <property type="term" value="F:single-stranded DNA binding"/>
    <property type="evidence" value="ECO:0007669"/>
    <property type="project" value="EnsemblFungi"/>
</dbReference>
<dbReference type="SUPFAM" id="SSF52540">
    <property type="entry name" value="P-loop containing nucleoside triphosphate hydrolases"/>
    <property type="match status" value="1"/>
</dbReference>
<evidence type="ECO:0000256" key="12">
    <source>
        <dbReference type="SAM" id="MobiDB-lite"/>
    </source>
</evidence>
<dbReference type="FunFam" id="3.40.50.300:FF:000217">
    <property type="entry name" value="DNA helicase"/>
    <property type="match status" value="1"/>
</dbReference>
<protein>
    <recommendedName>
        <fullName evidence="11">DNA replication licensing factor MCM4</fullName>
        <ecNumber evidence="11">3.6.4.12</ecNumber>
    </recommendedName>
</protein>
<evidence type="ECO:0000313" key="15">
    <source>
        <dbReference type="Proteomes" id="UP000193719"/>
    </source>
</evidence>
<keyword evidence="3 11" id="KW-0235">DNA replication</keyword>
<evidence type="ECO:0000256" key="3">
    <source>
        <dbReference type="ARBA" id="ARBA00022705"/>
    </source>
</evidence>
<dbReference type="InterPro" id="IPR018525">
    <property type="entry name" value="MCM_CS"/>
</dbReference>
<keyword evidence="15" id="KW-1185">Reference proteome</keyword>
<dbReference type="InterPro" id="IPR031327">
    <property type="entry name" value="MCM"/>
</dbReference>
<dbReference type="GO" id="GO:0005656">
    <property type="term" value="C:nuclear pre-replicative complex"/>
    <property type="evidence" value="ECO:0007669"/>
    <property type="project" value="EnsemblFungi"/>
</dbReference>
<dbReference type="GO" id="GO:0030875">
    <property type="term" value="C:rDNA protrusion"/>
    <property type="evidence" value="ECO:0007669"/>
    <property type="project" value="EnsemblFungi"/>
</dbReference>
<dbReference type="Pfam" id="PF00493">
    <property type="entry name" value="MCM"/>
    <property type="match status" value="1"/>
</dbReference>
<dbReference type="GO" id="GO:0000727">
    <property type="term" value="P:double-strand break repair via break-induced replication"/>
    <property type="evidence" value="ECO:0007669"/>
    <property type="project" value="EnsemblFungi"/>
</dbReference>
<comment type="function">
    <text evidence="11">Acts as component of the MCM2-7 complex (MCM complex) which is the replicative helicase essential for 'once per cell cycle' DNA replication initiation and elongation in eukaryotic cells. The active ATPase sites in the MCM2-7 ring are formed through the interaction surfaces of two neighboring subunits such that a critical structure of a conserved arginine finger motif is provided in trans relative to the ATP-binding site of the Walker A box of the adjacent subunit. The six ATPase active sites, however, are likely to contribute differentially to the complex helicase activity.</text>
</comment>
<keyword evidence="9 11" id="KW-0539">Nucleus</keyword>
<evidence type="ECO:0000256" key="9">
    <source>
        <dbReference type="ARBA" id="ARBA00023242"/>
    </source>
</evidence>
<evidence type="ECO:0000256" key="5">
    <source>
        <dbReference type="ARBA" id="ARBA00022801"/>
    </source>
</evidence>
<evidence type="ECO:0000256" key="8">
    <source>
        <dbReference type="ARBA" id="ARBA00023125"/>
    </source>
</evidence>
<accession>A0A1Y1VBH9</accession>
<keyword evidence="6 11" id="KW-0347">Helicase</keyword>
<comment type="subcellular location">
    <subcellularLocation>
        <location evidence="1">Nucleus</location>
    </subcellularLocation>
</comment>
<dbReference type="PRINTS" id="PR01657">
    <property type="entry name" value="MCMFAMILY"/>
</dbReference>
<dbReference type="GO" id="GO:1990518">
    <property type="term" value="F:single-stranded 3'-5' DNA helicase activity"/>
    <property type="evidence" value="ECO:0007669"/>
    <property type="project" value="EnsemblFungi"/>
</dbReference>
<evidence type="ECO:0000256" key="4">
    <source>
        <dbReference type="ARBA" id="ARBA00022741"/>
    </source>
</evidence>
<dbReference type="GO" id="GO:0003688">
    <property type="term" value="F:DNA replication origin binding"/>
    <property type="evidence" value="ECO:0007669"/>
    <property type="project" value="EnsemblFungi"/>
</dbReference>
<name>A0A1Y1VBH9_9FUNG</name>
<dbReference type="Proteomes" id="UP000193719">
    <property type="component" value="Unassembled WGS sequence"/>
</dbReference>
<dbReference type="InterPro" id="IPR027925">
    <property type="entry name" value="MCM_N"/>
</dbReference>
<dbReference type="PROSITE" id="PS50051">
    <property type="entry name" value="MCM_2"/>
    <property type="match status" value="1"/>
</dbReference>